<evidence type="ECO:0000313" key="4">
    <source>
        <dbReference type="Proteomes" id="UP000199229"/>
    </source>
</evidence>
<dbReference type="Gene3D" id="3.30.1330.30">
    <property type="match status" value="1"/>
</dbReference>
<dbReference type="RefSeq" id="WP_091967961.1">
    <property type="nucleotide sequence ID" value="NZ_FOPM01000001.1"/>
</dbReference>
<dbReference type="PANTHER" id="PTHR34215">
    <property type="entry name" value="BLL0784 PROTEIN"/>
    <property type="match status" value="1"/>
</dbReference>
<protein>
    <recommendedName>
        <fullName evidence="2">YlxR domain-containing protein</fullName>
    </recommendedName>
</protein>
<accession>A0A1I2QJS0</accession>
<dbReference type="EMBL" id="FOPM01000001">
    <property type="protein sequence ID" value="SFG28644.1"/>
    <property type="molecule type" value="Genomic_DNA"/>
</dbReference>
<feature type="domain" description="YlxR" evidence="2">
    <location>
        <begin position="34"/>
        <end position="108"/>
    </location>
</feature>
<dbReference type="PANTHER" id="PTHR34215:SF1">
    <property type="entry name" value="YLXR DOMAIN-CONTAINING PROTEIN"/>
    <property type="match status" value="1"/>
</dbReference>
<dbReference type="InterPro" id="IPR037465">
    <property type="entry name" value="YlxR"/>
</dbReference>
<proteinExistence type="predicted"/>
<dbReference type="InterPro" id="IPR035931">
    <property type="entry name" value="YlxR-like_sf"/>
</dbReference>
<evidence type="ECO:0000256" key="1">
    <source>
        <dbReference type="SAM" id="MobiDB-lite"/>
    </source>
</evidence>
<dbReference type="AlphaFoldDB" id="A0A1I2QJS0"/>
<dbReference type="SUPFAM" id="SSF55315">
    <property type="entry name" value="L30e-like"/>
    <property type="match status" value="1"/>
</dbReference>
<feature type="compositionally biased region" description="Basic and acidic residues" evidence="1">
    <location>
        <begin position="1"/>
        <end position="10"/>
    </location>
</feature>
<organism evidence="3 4">
    <name type="scientific">Methylobacterium gossipiicola</name>
    <dbReference type="NCBI Taxonomy" id="582675"/>
    <lineage>
        <taxon>Bacteria</taxon>
        <taxon>Pseudomonadati</taxon>
        <taxon>Pseudomonadota</taxon>
        <taxon>Alphaproteobacteria</taxon>
        <taxon>Hyphomicrobiales</taxon>
        <taxon>Methylobacteriaceae</taxon>
        <taxon>Methylobacterium</taxon>
    </lineage>
</organism>
<dbReference type="CDD" id="cd00279">
    <property type="entry name" value="YlxR"/>
    <property type="match status" value="1"/>
</dbReference>
<dbReference type="Pfam" id="PF04296">
    <property type="entry name" value="YlxR"/>
    <property type="match status" value="1"/>
</dbReference>
<keyword evidence="4" id="KW-1185">Reference proteome</keyword>
<dbReference type="STRING" id="582675.SAMN05192565_101199"/>
<dbReference type="Proteomes" id="UP000199229">
    <property type="component" value="Unassembled WGS sequence"/>
</dbReference>
<gene>
    <name evidence="3" type="ORF">SAMN05192565_101199</name>
</gene>
<feature type="region of interest" description="Disordered" evidence="1">
    <location>
        <begin position="238"/>
        <end position="272"/>
    </location>
</feature>
<dbReference type="InterPro" id="IPR007393">
    <property type="entry name" value="YlxR_dom"/>
</dbReference>
<dbReference type="Gene3D" id="3.30.1230.10">
    <property type="entry name" value="YlxR-like"/>
    <property type="match status" value="1"/>
</dbReference>
<dbReference type="NCBIfam" id="NF006622">
    <property type="entry name" value="PRK09190.1"/>
    <property type="match status" value="1"/>
</dbReference>
<dbReference type="SUPFAM" id="SSF64376">
    <property type="entry name" value="YlxR-like"/>
    <property type="match status" value="1"/>
</dbReference>
<dbReference type="InterPro" id="IPR029064">
    <property type="entry name" value="Ribosomal_eL30-like_sf"/>
</dbReference>
<evidence type="ECO:0000313" key="3">
    <source>
        <dbReference type="EMBL" id="SFG28644.1"/>
    </source>
</evidence>
<reference evidence="4" key="1">
    <citation type="submission" date="2016-10" db="EMBL/GenBank/DDBJ databases">
        <authorList>
            <person name="Varghese N."/>
            <person name="Submissions S."/>
        </authorList>
    </citation>
    <scope>NUCLEOTIDE SEQUENCE [LARGE SCALE GENOMIC DNA]</scope>
    <source>
        <strain evidence="4">Gh-105</strain>
    </source>
</reference>
<evidence type="ECO:0000259" key="2">
    <source>
        <dbReference type="Pfam" id="PF04296"/>
    </source>
</evidence>
<feature type="region of interest" description="Disordered" evidence="1">
    <location>
        <begin position="1"/>
        <end position="27"/>
    </location>
</feature>
<sequence length="272" mass="28441">MDSTPEHPADDAPDADLSDALDAGLGRGRQGAERTCLVTRTKRAPKDLVRFVVAPDGTVVADLHARLPGRGAWLTPTRAVVAEALKKRAFQRAFKTKDLVAPPDLADRIAAGLRADLRQSLALANKAGCVVAGFAKVEAAIGDRAGVAAVIQAHDGSADGRRKIVAALHRRHGDAISRIPVIDSLSNEELGVALGRDHVIHAALVAGVGSSGCLARWRRLRSFEGLATTAEEAGSVRYGQAASDLHDDEVTDLPGAQQSAGSRDDGNPQGLD</sequence>
<dbReference type="OrthoDB" id="9799836at2"/>
<name>A0A1I2QJS0_9HYPH</name>